<feature type="transmembrane region" description="Helical" evidence="5">
    <location>
        <begin position="338"/>
        <end position="364"/>
    </location>
</feature>
<organism evidence="7 8">
    <name type="scientific">Candida boidinii</name>
    <name type="common">Yeast</name>
    <dbReference type="NCBI Taxonomy" id="5477"/>
    <lineage>
        <taxon>Eukaryota</taxon>
        <taxon>Fungi</taxon>
        <taxon>Dikarya</taxon>
        <taxon>Ascomycota</taxon>
        <taxon>Saccharomycotina</taxon>
        <taxon>Pichiomycetes</taxon>
        <taxon>Pichiales</taxon>
        <taxon>Pichiaceae</taxon>
        <taxon>Ogataea</taxon>
        <taxon>Ogataea/Candida clade</taxon>
    </lineage>
</organism>
<dbReference type="Gene3D" id="1.20.1720.10">
    <property type="entry name" value="Multidrug resistance protein D"/>
    <property type="match status" value="1"/>
</dbReference>
<evidence type="ECO:0000259" key="6">
    <source>
        <dbReference type="PROSITE" id="PS50850"/>
    </source>
</evidence>
<feature type="transmembrane region" description="Helical" evidence="5">
    <location>
        <begin position="434"/>
        <end position="451"/>
    </location>
</feature>
<feature type="transmembrane region" description="Helical" evidence="5">
    <location>
        <begin position="169"/>
        <end position="190"/>
    </location>
</feature>
<reference evidence="7" key="1">
    <citation type="submission" date="2023-04" db="EMBL/GenBank/DDBJ databases">
        <title>Candida boidinii NBRC 10035.</title>
        <authorList>
            <person name="Ichikawa N."/>
            <person name="Sato H."/>
            <person name="Tonouchi N."/>
        </authorList>
    </citation>
    <scope>NUCLEOTIDE SEQUENCE</scope>
    <source>
        <strain evidence="7">NBRC 10035</strain>
    </source>
</reference>
<feature type="transmembrane region" description="Helical" evidence="5">
    <location>
        <begin position="72"/>
        <end position="92"/>
    </location>
</feature>
<sequence length="564" mass="61522">MKNESQTTNKINSQHLTKEIIIQNKSVLSNNSQANINKNSERFELNDIESLKTKNKGFGSRPSCFKNAFQECVCVLVLAFAPSASTMAAAAYQVSLTSISDHFEVYGGELTWSVSSVMLANGSCLLLMGGLADAFGRRNTLLFGYISYALAALIGGFMKNFVVVCIFRALQGMFVAASIPSAVGFLGATYDDGRRKNLVMSIFAAGGPIGGSFGFILGAVFSQVFNWRAVHFYLAIFFGTLALLAFLSMPVDKKIEWKNALIIAKKLDYFGSLISLAGFTLICFSLTDVDSAELKWHTSYIIALLIVGIALIAGFVLYELYVPEAPLMPMQLWKSRNFCLSVLIGSFVYMEFFGVLNFFAALYFEQVRHYSPIITGCCFIVQPISGIIFNITAGLTMHIIPGTVLVIVGSFGATTAAIIWATNSIDRNYFLGPFWGFMLAISGIALVYNVANRIALSSVNMSLQSRAAGTFNTCMQIASTIGLSISATIVSSKNPYYGTKEQTQHLVELFESFKYAYYFAIGCGCTSLICSCFVRVGVVGNEDIDDTSKDVNKDNTKPGVEKTE</sequence>
<feature type="domain" description="Major facilitator superfamily (MFS) profile" evidence="6">
    <location>
        <begin position="74"/>
        <end position="539"/>
    </location>
</feature>
<name>A0A9W6SXG4_CANBO</name>
<keyword evidence="8" id="KW-1185">Reference proteome</keyword>
<dbReference type="AlphaFoldDB" id="A0A9W6SXG4"/>
<feature type="transmembrane region" description="Helical" evidence="5">
    <location>
        <begin position="112"/>
        <end position="135"/>
    </location>
</feature>
<dbReference type="InterPro" id="IPR005829">
    <property type="entry name" value="Sugar_transporter_CS"/>
</dbReference>
<dbReference type="InterPro" id="IPR011701">
    <property type="entry name" value="MFS"/>
</dbReference>
<feature type="transmembrane region" description="Helical" evidence="5">
    <location>
        <begin position="403"/>
        <end position="422"/>
    </location>
</feature>
<keyword evidence="2 5" id="KW-0812">Transmembrane</keyword>
<dbReference type="PANTHER" id="PTHR42718">
    <property type="entry name" value="MAJOR FACILITATOR SUPERFAMILY MULTIDRUG TRANSPORTER MFSC"/>
    <property type="match status" value="1"/>
</dbReference>
<feature type="transmembrane region" description="Helical" evidence="5">
    <location>
        <begin position="370"/>
        <end position="391"/>
    </location>
</feature>
<evidence type="ECO:0000313" key="7">
    <source>
        <dbReference type="EMBL" id="GME66908.1"/>
    </source>
</evidence>
<keyword evidence="4 5" id="KW-0472">Membrane</keyword>
<dbReference type="InterPro" id="IPR020846">
    <property type="entry name" value="MFS_dom"/>
</dbReference>
<feature type="transmembrane region" description="Helical" evidence="5">
    <location>
        <begin position="269"/>
        <end position="287"/>
    </location>
</feature>
<proteinExistence type="predicted"/>
<feature type="transmembrane region" description="Helical" evidence="5">
    <location>
        <begin position="230"/>
        <end position="248"/>
    </location>
</feature>
<keyword evidence="3 5" id="KW-1133">Transmembrane helix</keyword>
<comment type="caution">
    <text evidence="7">The sequence shown here is derived from an EMBL/GenBank/DDBJ whole genome shotgun (WGS) entry which is preliminary data.</text>
</comment>
<accession>A0A9W6SXG4</accession>
<dbReference type="GO" id="GO:0016020">
    <property type="term" value="C:membrane"/>
    <property type="evidence" value="ECO:0007669"/>
    <property type="project" value="UniProtKB-SubCell"/>
</dbReference>
<evidence type="ECO:0000256" key="4">
    <source>
        <dbReference type="ARBA" id="ARBA00023136"/>
    </source>
</evidence>
<evidence type="ECO:0000256" key="3">
    <source>
        <dbReference type="ARBA" id="ARBA00022989"/>
    </source>
</evidence>
<evidence type="ECO:0000256" key="5">
    <source>
        <dbReference type="SAM" id="Phobius"/>
    </source>
</evidence>
<dbReference type="Pfam" id="PF07690">
    <property type="entry name" value="MFS_1"/>
    <property type="match status" value="1"/>
</dbReference>
<dbReference type="InterPro" id="IPR036259">
    <property type="entry name" value="MFS_trans_sf"/>
</dbReference>
<dbReference type="PROSITE" id="PS00216">
    <property type="entry name" value="SUGAR_TRANSPORT_1"/>
    <property type="match status" value="1"/>
</dbReference>
<dbReference type="EMBL" id="BSXN01000062">
    <property type="protein sequence ID" value="GME66908.1"/>
    <property type="molecule type" value="Genomic_DNA"/>
</dbReference>
<dbReference type="GO" id="GO:0022857">
    <property type="term" value="F:transmembrane transporter activity"/>
    <property type="evidence" value="ECO:0007669"/>
    <property type="project" value="InterPro"/>
</dbReference>
<feature type="transmembrane region" description="Helical" evidence="5">
    <location>
        <begin position="299"/>
        <end position="318"/>
    </location>
</feature>
<comment type="subcellular location">
    <subcellularLocation>
        <location evidence="1">Membrane</location>
        <topology evidence="1">Multi-pass membrane protein</topology>
    </subcellularLocation>
</comment>
<gene>
    <name evidence="7" type="ORF">Cboi02_000034600</name>
</gene>
<feature type="transmembrane region" description="Helical" evidence="5">
    <location>
        <begin position="515"/>
        <end position="534"/>
    </location>
</feature>
<dbReference type="PANTHER" id="PTHR42718:SF23">
    <property type="entry name" value="MAJOR FACILITATOR SUPERFAMILY (MFS) PROFILE DOMAIN-CONTAINING PROTEIN"/>
    <property type="match status" value="1"/>
</dbReference>
<evidence type="ECO:0000256" key="1">
    <source>
        <dbReference type="ARBA" id="ARBA00004141"/>
    </source>
</evidence>
<dbReference type="Gene3D" id="1.20.1250.20">
    <property type="entry name" value="MFS general substrate transporter like domains"/>
    <property type="match status" value="1"/>
</dbReference>
<dbReference type="PROSITE" id="PS50850">
    <property type="entry name" value="MFS"/>
    <property type="match status" value="1"/>
</dbReference>
<evidence type="ECO:0000313" key="8">
    <source>
        <dbReference type="Proteomes" id="UP001165120"/>
    </source>
</evidence>
<dbReference type="SUPFAM" id="SSF103473">
    <property type="entry name" value="MFS general substrate transporter"/>
    <property type="match status" value="2"/>
</dbReference>
<dbReference type="Proteomes" id="UP001165120">
    <property type="component" value="Unassembled WGS sequence"/>
</dbReference>
<feature type="transmembrane region" description="Helical" evidence="5">
    <location>
        <begin position="471"/>
        <end position="490"/>
    </location>
</feature>
<evidence type="ECO:0000256" key="2">
    <source>
        <dbReference type="ARBA" id="ARBA00022692"/>
    </source>
</evidence>
<feature type="transmembrane region" description="Helical" evidence="5">
    <location>
        <begin position="142"/>
        <end position="163"/>
    </location>
</feature>
<feature type="transmembrane region" description="Helical" evidence="5">
    <location>
        <begin position="202"/>
        <end position="224"/>
    </location>
</feature>
<protein>
    <submittedName>
        <fullName evidence="7">Unnamed protein product</fullName>
    </submittedName>
</protein>